<reference evidence="1 2" key="1">
    <citation type="submission" date="2012-05" db="EMBL/GenBank/DDBJ databases">
        <title>Complete genome sequence of a Streptococcus dysgalactiae subsp. equisimilis strain possessing Lancefield's group A antigen.</title>
        <authorList>
            <person name="Luetticken R."/>
            <person name="Bruellhoff K."/>
            <person name="Van der Linden M."/>
            <person name="Peltroche-Llacsahuanga H."/>
            <person name="Blom J."/>
            <person name="Weber-Lehmann J."/>
            <person name="Ferretti J.J."/>
            <person name="McShan W.M."/>
        </authorList>
    </citation>
    <scope>NUCLEOTIDE SEQUENCE [LARGE SCALE GENOMIC DNA]</scope>
    <source>
        <strain evidence="1 2">AC-2713</strain>
    </source>
</reference>
<dbReference type="EMBL" id="HE858529">
    <property type="protein sequence ID" value="CCI62897.1"/>
    <property type="molecule type" value="Genomic_DNA"/>
</dbReference>
<sequence>MIDFPVNTESTHDKSRHAKNILDRIVTFLYVIGQPISQAEKSNQYQNV</sequence>
<proteinExistence type="predicted"/>
<organism evidence="1 2">
    <name type="scientific">Streptococcus dysgalactiae subsp. equisimilis AC-2713</name>
    <dbReference type="NCBI Taxonomy" id="759913"/>
    <lineage>
        <taxon>Bacteria</taxon>
        <taxon>Bacillati</taxon>
        <taxon>Bacillota</taxon>
        <taxon>Bacilli</taxon>
        <taxon>Lactobacillales</taxon>
        <taxon>Streptococcaceae</taxon>
        <taxon>Streptococcus</taxon>
    </lineage>
</organism>
<dbReference type="AlphaFoldDB" id="A0AB33R884"/>
<dbReference type="Proteomes" id="UP000009215">
    <property type="component" value="Chromosome"/>
</dbReference>
<dbReference type="KEGG" id="sdc:SDSE_1403"/>
<name>A0AB33R884_STREQ</name>
<evidence type="ECO:0000313" key="1">
    <source>
        <dbReference type="EMBL" id="CCI62897.1"/>
    </source>
</evidence>
<protein>
    <submittedName>
        <fullName evidence="1">Uncharacterized protein</fullName>
    </submittedName>
</protein>
<accession>A0AB33R884</accession>
<evidence type="ECO:0000313" key="2">
    <source>
        <dbReference type="Proteomes" id="UP000009215"/>
    </source>
</evidence>
<gene>
    <name evidence="1" type="ORF">SDSE_1403</name>
</gene>